<dbReference type="STRING" id="1798471.A3A21_01870"/>
<dbReference type="PANTHER" id="PTHR34386:SF1">
    <property type="entry name" value="GLUTAREDOXIN-LIKE PROTEIN NRDH"/>
    <property type="match status" value="1"/>
</dbReference>
<dbReference type="CDD" id="cd02976">
    <property type="entry name" value="NrdH"/>
    <property type="match status" value="1"/>
</dbReference>
<accession>A0A1F6BUX9</accession>
<reference evidence="2 3" key="1">
    <citation type="journal article" date="2016" name="Nat. Commun.">
        <title>Thousands of microbial genomes shed light on interconnected biogeochemical processes in an aquifer system.</title>
        <authorList>
            <person name="Anantharaman K."/>
            <person name="Brown C.T."/>
            <person name="Hug L.A."/>
            <person name="Sharon I."/>
            <person name="Castelle C.J."/>
            <person name="Probst A.J."/>
            <person name="Thomas B.C."/>
            <person name="Singh A."/>
            <person name="Wilkins M.J."/>
            <person name="Karaoz U."/>
            <person name="Brodie E.L."/>
            <person name="Williams K.H."/>
            <person name="Hubbard S.S."/>
            <person name="Banfield J.F."/>
        </authorList>
    </citation>
    <scope>NUCLEOTIDE SEQUENCE [LARGE SCALE GENOMIC DNA]</scope>
</reference>
<organism evidence="2 3">
    <name type="scientific">Candidatus Jorgensenbacteria bacterium RIFCSPLOWO2_01_FULL_45_25b</name>
    <dbReference type="NCBI Taxonomy" id="1798471"/>
    <lineage>
        <taxon>Bacteria</taxon>
        <taxon>Candidatus Joergenseniibacteriota</taxon>
    </lineage>
</organism>
<evidence type="ECO:0000313" key="2">
    <source>
        <dbReference type="EMBL" id="OGG40719.1"/>
    </source>
</evidence>
<dbReference type="InterPro" id="IPR002109">
    <property type="entry name" value="Glutaredoxin"/>
</dbReference>
<dbReference type="PANTHER" id="PTHR34386">
    <property type="entry name" value="GLUTAREDOXIN"/>
    <property type="match status" value="1"/>
</dbReference>
<dbReference type="GO" id="GO:0045454">
    <property type="term" value="P:cell redox homeostasis"/>
    <property type="evidence" value="ECO:0007669"/>
    <property type="project" value="TreeGrafter"/>
</dbReference>
<protein>
    <recommendedName>
        <fullName evidence="1">Glutaredoxin domain-containing protein</fullName>
    </recommendedName>
</protein>
<comment type="caution">
    <text evidence="2">The sequence shown here is derived from an EMBL/GenBank/DDBJ whole genome shotgun (WGS) entry which is preliminary data.</text>
</comment>
<sequence length="94" mass="10972">MNIKIFTAPHCVYCRMTKRFLDMHKVRYEEINVMESKKGYEEMVKKSHQSGVPVVEVGEHIFVGFHTTELAKALGINRSLVEKIKAKIKRKHKD</sequence>
<dbReference type="Proteomes" id="UP000176996">
    <property type="component" value="Unassembled WGS sequence"/>
</dbReference>
<dbReference type="InterPro" id="IPR051548">
    <property type="entry name" value="Grx-like_ET"/>
</dbReference>
<dbReference type="InterPro" id="IPR036249">
    <property type="entry name" value="Thioredoxin-like_sf"/>
</dbReference>
<name>A0A1F6BUX9_9BACT</name>
<dbReference type="Pfam" id="PF00462">
    <property type="entry name" value="Glutaredoxin"/>
    <property type="match status" value="1"/>
</dbReference>
<dbReference type="PROSITE" id="PS51354">
    <property type="entry name" value="GLUTAREDOXIN_2"/>
    <property type="match status" value="1"/>
</dbReference>
<dbReference type="Gene3D" id="3.40.30.10">
    <property type="entry name" value="Glutaredoxin"/>
    <property type="match status" value="1"/>
</dbReference>
<evidence type="ECO:0000259" key="1">
    <source>
        <dbReference type="Pfam" id="PF00462"/>
    </source>
</evidence>
<dbReference type="GO" id="GO:0009055">
    <property type="term" value="F:electron transfer activity"/>
    <property type="evidence" value="ECO:0007669"/>
    <property type="project" value="TreeGrafter"/>
</dbReference>
<dbReference type="EMBL" id="MFKK01000020">
    <property type="protein sequence ID" value="OGG40719.1"/>
    <property type="molecule type" value="Genomic_DNA"/>
</dbReference>
<feature type="domain" description="Glutaredoxin" evidence="1">
    <location>
        <begin position="3"/>
        <end position="60"/>
    </location>
</feature>
<proteinExistence type="predicted"/>
<dbReference type="SUPFAM" id="SSF52833">
    <property type="entry name" value="Thioredoxin-like"/>
    <property type="match status" value="1"/>
</dbReference>
<dbReference type="AlphaFoldDB" id="A0A1F6BUX9"/>
<evidence type="ECO:0000313" key="3">
    <source>
        <dbReference type="Proteomes" id="UP000176996"/>
    </source>
</evidence>
<gene>
    <name evidence="2" type="ORF">A3A21_01870</name>
</gene>
<dbReference type="InterPro" id="IPR011767">
    <property type="entry name" value="GLR_AS"/>
</dbReference>
<dbReference type="PROSITE" id="PS00195">
    <property type="entry name" value="GLUTAREDOXIN_1"/>
    <property type="match status" value="1"/>
</dbReference>